<sequence>MSPQQTPDPEGEILSQTNAVSKSSATSDESPKADGLGKLKAVLSTVAEHLSKLDSNELRDCIDSASDIEAVINCLGKEVVDMSVSKTTDLSYLPLKLRPRTTELTLSNLRDNTLVPVERSRQKCDDFTGLCDGQTNGWHKLDDGRGYAAPMDMRLMQSHFSPAYPMMGYVDGYGYGFDPMMTWPSSYSQSLEPQHHIPGITGSISSLDPAALQTVLLNVPNLNELLMSVDPMLLQSTLSSVMGIGQLFSGISPYDLRLMLNRLPSLNALLATADPTLLQSLIAQIPYIEYVLASVESGVNQPVMSHLPRQVPMATRPDTTAPESLPVVPDPPNLVEPNVEQIILSTMPNILPQHANALLTVDPSFVRYIIENHQHLDSLLGNMNAQTLHHIIAHVPEFGEILPNLSTSILDAIFDKIPNVAKYFETMDPELVQAIVAKLFSLAKYAPTLPALSPGMEIQLENDAPKSMPPGAAMFTDGEMELLRTKVPIIDKVMKLMDPNKLAALRVVLPEFTKHLADLEETKLNAINTRLREVEGMLGMVEDALIKKPAMKHPATILDSADSFQSMPRNKPDRNDNDNIDEPPHKMISTKPKSTMALPSRLKDKRGDDKDIRAKAPLGMLPKTKWQATDSLPSNVGGKLDAVKDALIDAPLDVL</sequence>
<dbReference type="AlphaFoldDB" id="A0A0R3VXN5"/>
<proteinExistence type="predicted"/>
<dbReference type="OrthoDB" id="6247131at2759"/>
<accession>A0A0R3VXN5</accession>
<dbReference type="Proteomes" id="UP000282613">
    <property type="component" value="Unassembled WGS sequence"/>
</dbReference>
<protein>
    <submittedName>
        <fullName evidence="4">Symplekin_C domain-containing protein</fullName>
    </submittedName>
</protein>
<dbReference type="EMBL" id="UYRS01001151">
    <property type="protein sequence ID" value="VDK24506.1"/>
    <property type="molecule type" value="Genomic_DNA"/>
</dbReference>
<organism evidence="4">
    <name type="scientific">Taenia asiatica</name>
    <name type="common">Asian tapeworm</name>
    <dbReference type="NCBI Taxonomy" id="60517"/>
    <lineage>
        <taxon>Eukaryota</taxon>
        <taxon>Metazoa</taxon>
        <taxon>Spiralia</taxon>
        <taxon>Lophotrochozoa</taxon>
        <taxon>Platyhelminthes</taxon>
        <taxon>Cestoda</taxon>
        <taxon>Eucestoda</taxon>
        <taxon>Cyclophyllidea</taxon>
        <taxon>Taeniidae</taxon>
        <taxon>Taenia</taxon>
    </lineage>
</organism>
<name>A0A0R3VXN5_TAEAS</name>
<feature type="compositionally biased region" description="Polar residues" evidence="1">
    <location>
        <begin position="14"/>
        <end position="28"/>
    </location>
</feature>
<reference evidence="2 3" key="2">
    <citation type="submission" date="2018-11" db="EMBL/GenBank/DDBJ databases">
        <authorList>
            <consortium name="Pathogen Informatics"/>
        </authorList>
    </citation>
    <scope>NUCLEOTIDE SEQUENCE [LARGE SCALE GENOMIC DNA]</scope>
</reference>
<feature type="region of interest" description="Disordered" evidence="1">
    <location>
        <begin position="558"/>
        <end position="617"/>
    </location>
</feature>
<dbReference type="WBParaSite" id="TASK_0000217901-mRNA-1">
    <property type="protein sequence ID" value="TASK_0000217901-mRNA-1"/>
    <property type="gene ID" value="TASK_0000217901"/>
</dbReference>
<evidence type="ECO:0000313" key="3">
    <source>
        <dbReference type="Proteomes" id="UP000282613"/>
    </source>
</evidence>
<reference evidence="4" key="1">
    <citation type="submission" date="2017-02" db="UniProtKB">
        <authorList>
            <consortium name="WormBaseParasite"/>
        </authorList>
    </citation>
    <scope>IDENTIFICATION</scope>
</reference>
<keyword evidence="3" id="KW-1185">Reference proteome</keyword>
<evidence type="ECO:0000313" key="2">
    <source>
        <dbReference type="EMBL" id="VDK24506.1"/>
    </source>
</evidence>
<feature type="compositionally biased region" description="Basic and acidic residues" evidence="1">
    <location>
        <begin position="601"/>
        <end position="614"/>
    </location>
</feature>
<gene>
    <name evidence="2" type="ORF">TASK_LOCUS2180</name>
</gene>
<dbReference type="STRING" id="60517.A0A0R3VXN5"/>
<feature type="region of interest" description="Disordered" evidence="1">
    <location>
        <begin position="1"/>
        <end position="34"/>
    </location>
</feature>
<feature type="compositionally biased region" description="Basic and acidic residues" evidence="1">
    <location>
        <begin position="570"/>
        <end position="585"/>
    </location>
</feature>
<evidence type="ECO:0000313" key="4">
    <source>
        <dbReference type="WBParaSite" id="TASK_0000217901-mRNA-1"/>
    </source>
</evidence>
<evidence type="ECO:0000256" key="1">
    <source>
        <dbReference type="SAM" id="MobiDB-lite"/>
    </source>
</evidence>